<name>A0A9P5XVE1_9AGAR</name>
<evidence type="ECO:0000313" key="2">
    <source>
        <dbReference type="Proteomes" id="UP000807353"/>
    </source>
</evidence>
<reference evidence="1" key="1">
    <citation type="submission" date="2020-11" db="EMBL/GenBank/DDBJ databases">
        <authorList>
            <consortium name="DOE Joint Genome Institute"/>
            <person name="Ahrendt S."/>
            <person name="Riley R."/>
            <person name="Andreopoulos W."/>
            <person name="Labutti K."/>
            <person name="Pangilinan J."/>
            <person name="Ruiz-Duenas F.J."/>
            <person name="Barrasa J.M."/>
            <person name="Sanchez-Garcia M."/>
            <person name="Camarero S."/>
            <person name="Miyauchi S."/>
            <person name="Serrano A."/>
            <person name="Linde D."/>
            <person name="Babiker R."/>
            <person name="Drula E."/>
            <person name="Ayuso-Fernandez I."/>
            <person name="Pacheco R."/>
            <person name="Padilla G."/>
            <person name="Ferreira P."/>
            <person name="Barriuso J."/>
            <person name="Kellner H."/>
            <person name="Castanera R."/>
            <person name="Alfaro M."/>
            <person name="Ramirez L."/>
            <person name="Pisabarro A.G."/>
            <person name="Kuo A."/>
            <person name="Tritt A."/>
            <person name="Lipzen A."/>
            <person name="He G."/>
            <person name="Yan M."/>
            <person name="Ng V."/>
            <person name="Cullen D."/>
            <person name="Martin F."/>
            <person name="Rosso M.-N."/>
            <person name="Henrissat B."/>
            <person name="Hibbett D."/>
            <person name="Martinez A.T."/>
            <person name="Grigoriev I.V."/>
        </authorList>
    </citation>
    <scope>NUCLEOTIDE SEQUENCE</scope>
    <source>
        <strain evidence="1">CBS 247.69</strain>
    </source>
</reference>
<evidence type="ECO:0000313" key="1">
    <source>
        <dbReference type="EMBL" id="KAF9456425.1"/>
    </source>
</evidence>
<comment type="caution">
    <text evidence="1">The sequence shown here is derived from an EMBL/GenBank/DDBJ whole genome shotgun (WGS) entry which is preliminary data.</text>
</comment>
<dbReference type="Proteomes" id="UP000807353">
    <property type="component" value="Unassembled WGS sequence"/>
</dbReference>
<accession>A0A9P5XVE1</accession>
<feature type="non-terminal residue" evidence="1">
    <location>
        <position position="61"/>
    </location>
</feature>
<gene>
    <name evidence="1" type="ORF">BDZ94DRAFT_1275673</name>
</gene>
<dbReference type="AlphaFoldDB" id="A0A9P5XVE1"/>
<organism evidence="1 2">
    <name type="scientific">Collybia nuda</name>
    <dbReference type="NCBI Taxonomy" id="64659"/>
    <lineage>
        <taxon>Eukaryota</taxon>
        <taxon>Fungi</taxon>
        <taxon>Dikarya</taxon>
        <taxon>Basidiomycota</taxon>
        <taxon>Agaricomycotina</taxon>
        <taxon>Agaricomycetes</taxon>
        <taxon>Agaricomycetidae</taxon>
        <taxon>Agaricales</taxon>
        <taxon>Tricholomatineae</taxon>
        <taxon>Clitocybaceae</taxon>
        <taxon>Collybia</taxon>
    </lineage>
</organism>
<protein>
    <submittedName>
        <fullName evidence="1">Uncharacterized protein</fullName>
    </submittedName>
</protein>
<proteinExistence type="predicted"/>
<keyword evidence="2" id="KW-1185">Reference proteome</keyword>
<sequence length="61" mass="6664">MTLSPSLCASIGAISSTPFISKDYDTIRCVRGTCSTLSNDPIKIFFQPSFSAFPAVKFRIQ</sequence>
<dbReference type="EMBL" id="MU150427">
    <property type="protein sequence ID" value="KAF9456425.1"/>
    <property type="molecule type" value="Genomic_DNA"/>
</dbReference>